<dbReference type="RefSeq" id="WP_097075415.1">
    <property type="nucleotide sequence ID" value="NZ_OBMR01000002.1"/>
</dbReference>
<evidence type="ECO:0000256" key="1">
    <source>
        <dbReference type="ARBA" id="ARBA00006581"/>
    </source>
</evidence>
<dbReference type="Pfam" id="PF00692">
    <property type="entry name" value="dUTPase"/>
    <property type="match status" value="1"/>
</dbReference>
<dbReference type="Proteomes" id="UP000219563">
    <property type="component" value="Unassembled WGS sequence"/>
</dbReference>
<protein>
    <recommendedName>
        <fullName evidence="2">dUTP diphosphatase</fullName>
        <ecNumber evidence="2">3.6.1.23</ecNumber>
    </recommendedName>
</protein>
<dbReference type="GO" id="GO:0004170">
    <property type="term" value="F:dUTP diphosphatase activity"/>
    <property type="evidence" value="ECO:0007669"/>
    <property type="project" value="UniProtKB-EC"/>
</dbReference>
<dbReference type="Gene3D" id="2.70.40.10">
    <property type="match status" value="1"/>
</dbReference>
<sequence>MNINILRMTDSAKLPERGSVSAAGYDLFADVAEDVIIAPHETKMIGTGLAMEIPEGYFGGIFARSGLSAKEGLRPANCVGVVDSDYRGEIKVALHNDGEQARVITPAEKIAQLVVVPFLSVDFNEVSNLSDTARGEGGFGSTGKH</sequence>
<dbReference type="EMBL" id="OBMR01000002">
    <property type="protein sequence ID" value="SOB90657.1"/>
    <property type="molecule type" value="Genomic_DNA"/>
</dbReference>
<dbReference type="InterPro" id="IPR029054">
    <property type="entry name" value="dUTPase-like"/>
</dbReference>
<proteinExistence type="inferred from homology"/>
<dbReference type="GO" id="GO:0046081">
    <property type="term" value="P:dUTP catabolic process"/>
    <property type="evidence" value="ECO:0007669"/>
    <property type="project" value="InterPro"/>
</dbReference>
<dbReference type="InterPro" id="IPR036157">
    <property type="entry name" value="dUTPase-like_sf"/>
</dbReference>
<dbReference type="PANTHER" id="PTHR11241:SF0">
    <property type="entry name" value="DEOXYURIDINE 5'-TRIPHOSPHATE NUCLEOTIDOHYDROLASE"/>
    <property type="match status" value="1"/>
</dbReference>
<name>A0A285RE62_9FIRM</name>
<dbReference type="CDD" id="cd07557">
    <property type="entry name" value="trimeric_dUTPase"/>
    <property type="match status" value="1"/>
</dbReference>
<dbReference type="PANTHER" id="PTHR11241">
    <property type="entry name" value="DEOXYURIDINE 5'-TRIPHOSPHATE NUCLEOTIDOHYDROLASE"/>
    <property type="match status" value="1"/>
</dbReference>
<comment type="catalytic activity">
    <reaction evidence="5">
        <text>dUTP + H2O = dUMP + diphosphate + H(+)</text>
        <dbReference type="Rhea" id="RHEA:10248"/>
        <dbReference type="ChEBI" id="CHEBI:15377"/>
        <dbReference type="ChEBI" id="CHEBI:15378"/>
        <dbReference type="ChEBI" id="CHEBI:33019"/>
        <dbReference type="ChEBI" id="CHEBI:61555"/>
        <dbReference type="ChEBI" id="CHEBI:246422"/>
        <dbReference type="EC" id="3.6.1.23"/>
    </reaction>
</comment>
<evidence type="ECO:0000256" key="3">
    <source>
        <dbReference type="ARBA" id="ARBA00022801"/>
    </source>
</evidence>
<dbReference type="GO" id="GO:0006226">
    <property type="term" value="P:dUMP biosynthetic process"/>
    <property type="evidence" value="ECO:0007669"/>
    <property type="project" value="InterPro"/>
</dbReference>
<dbReference type="NCBIfam" id="NF001862">
    <property type="entry name" value="PRK00601.1"/>
    <property type="match status" value="1"/>
</dbReference>
<evidence type="ECO:0000313" key="8">
    <source>
        <dbReference type="Proteomes" id="UP000219563"/>
    </source>
</evidence>
<evidence type="ECO:0000313" key="7">
    <source>
        <dbReference type="EMBL" id="SOB90657.1"/>
    </source>
</evidence>
<organism evidence="7 8">
    <name type="scientific">Pseudobutyrivibrio ruminis DSM 9787</name>
    <dbReference type="NCBI Taxonomy" id="1123011"/>
    <lineage>
        <taxon>Bacteria</taxon>
        <taxon>Bacillati</taxon>
        <taxon>Bacillota</taxon>
        <taxon>Clostridia</taxon>
        <taxon>Lachnospirales</taxon>
        <taxon>Lachnospiraceae</taxon>
        <taxon>Pseudobutyrivibrio</taxon>
    </lineage>
</organism>
<feature type="domain" description="dUTPase-like" evidence="6">
    <location>
        <begin position="11"/>
        <end position="143"/>
    </location>
</feature>
<dbReference type="EC" id="3.6.1.23" evidence="2"/>
<gene>
    <name evidence="7" type="ORF">SAMN02910411_0623</name>
</gene>
<dbReference type="SUPFAM" id="SSF51283">
    <property type="entry name" value="dUTPase-like"/>
    <property type="match status" value="1"/>
</dbReference>
<evidence type="ECO:0000256" key="2">
    <source>
        <dbReference type="ARBA" id="ARBA00012379"/>
    </source>
</evidence>
<dbReference type="InterPro" id="IPR008181">
    <property type="entry name" value="dUTPase"/>
</dbReference>
<keyword evidence="4" id="KW-0546">Nucleotide metabolism</keyword>
<dbReference type="AlphaFoldDB" id="A0A285RE62"/>
<dbReference type="InterPro" id="IPR033704">
    <property type="entry name" value="dUTPase_trimeric"/>
</dbReference>
<evidence type="ECO:0000259" key="6">
    <source>
        <dbReference type="Pfam" id="PF00692"/>
    </source>
</evidence>
<evidence type="ECO:0000256" key="4">
    <source>
        <dbReference type="ARBA" id="ARBA00023080"/>
    </source>
</evidence>
<evidence type="ECO:0000256" key="5">
    <source>
        <dbReference type="ARBA" id="ARBA00047686"/>
    </source>
</evidence>
<keyword evidence="3" id="KW-0378">Hydrolase</keyword>
<dbReference type="NCBIfam" id="TIGR00576">
    <property type="entry name" value="dut"/>
    <property type="match status" value="1"/>
</dbReference>
<comment type="similarity">
    <text evidence="1">Belongs to the dUTPase family.</text>
</comment>
<accession>A0A285RE62</accession>
<dbReference type="GO" id="GO:0000287">
    <property type="term" value="F:magnesium ion binding"/>
    <property type="evidence" value="ECO:0007669"/>
    <property type="project" value="InterPro"/>
</dbReference>
<reference evidence="7 8" key="1">
    <citation type="submission" date="2017-08" db="EMBL/GenBank/DDBJ databases">
        <authorList>
            <person name="de Groot N.N."/>
        </authorList>
    </citation>
    <scope>NUCLEOTIDE SEQUENCE [LARGE SCALE GENOMIC DNA]</scope>
    <source>
        <strain evidence="7 8">DSM 9787</strain>
    </source>
</reference>